<gene>
    <name evidence="1" type="ORF">EDD18DRAFT_1200770</name>
</gene>
<organism evidence="1 2">
    <name type="scientific">Armillaria luteobubalina</name>
    <dbReference type="NCBI Taxonomy" id="153913"/>
    <lineage>
        <taxon>Eukaryota</taxon>
        <taxon>Fungi</taxon>
        <taxon>Dikarya</taxon>
        <taxon>Basidiomycota</taxon>
        <taxon>Agaricomycotina</taxon>
        <taxon>Agaricomycetes</taxon>
        <taxon>Agaricomycetidae</taxon>
        <taxon>Agaricales</taxon>
        <taxon>Marasmiineae</taxon>
        <taxon>Physalacriaceae</taxon>
        <taxon>Armillaria</taxon>
    </lineage>
</organism>
<accession>A0AA39UHL3</accession>
<proteinExistence type="predicted"/>
<name>A0AA39UHL3_9AGAR</name>
<dbReference type="InterPro" id="IPR029058">
    <property type="entry name" value="AB_hydrolase_fold"/>
</dbReference>
<dbReference type="Proteomes" id="UP001175228">
    <property type="component" value="Unassembled WGS sequence"/>
</dbReference>
<protein>
    <recommendedName>
        <fullName evidence="3">Alpha/beta hydrolase fold-3 domain-containing protein</fullName>
    </recommendedName>
</protein>
<dbReference type="AlphaFoldDB" id="A0AA39UHL3"/>
<evidence type="ECO:0000313" key="2">
    <source>
        <dbReference type="Proteomes" id="UP001175228"/>
    </source>
</evidence>
<evidence type="ECO:0008006" key="3">
    <source>
        <dbReference type="Google" id="ProtNLM"/>
    </source>
</evidence>
<sequence length="184" mass="20077">MSRATSTSASQSQHTFSPCLLSRASNFTHNTSLELLPDNTSAQLHEAQAAISTLISAGTSAGGNLVFQLLTHILHHLPSVSPVSDVRIHGVFLTFPCVSTQEDLNLPQHLDAKPQYHSLGSQYGRLACCSLLNIPPAQIPFVDALEGPEDQFDGFSTLAERVFVMWGKVECPRAGQRQLCERYM</sequence>
<dbReference type="EMBL" id="JAUEPU010000063">
    <property type="protein sequence ID" value="KAK0482909.1"/>
    <property type="molecule type" value="Genomic_DNA"/>
</dbReference>
<keyword evidence="2" id="KW-1185">Reference proteome</keyword>
<dbReference type="SUPFAM" id="SSF53474">
    <property type="entry name" value="alpha/beta-Hydrolases"/>
    <property type="match status" value="1"/>
</dbReference>
<evidence type="ECO:0000313" key="1">
    <source>
        <dbReference type="EMBL" id="KAK0482909.1"/>
    </source>
</evidence>
<dbReference type="Gene3D" id="3.40.50.1820">
    <property type="entry name" value="alpha/beta hydrolase"/>
    <property type="match status" value="1"/>
</dbReference>
<comment type="caution">
    <text evidence="1">The sequence shown here is derived from an EMBL/GenBank/DDBJ whole genome shotgun (WGS) entry which is preliminary data.</text>
</comment>
<reference evidence="1" key="1">
    <citation type="submission" date="2023-06" db="EMBL/GenBank/DDBJ databases">
        <authorList>
            <consortium name="Lawrence Berkeley National Laboratory"/>
            <person name="Ahrendt S."/>
            <person name="Sahu N."/>
            <person name="Indic B."/>
            <person name="Wong-Bajracharya J."/>
            <person name="Merenyi Z."/>
            <person name="Ke H.-M."/>
            <person name="Monk M."/>
            <person name="Kocsube S."/>
            <person name="Drula E."/>
            <person name="Lipzen A."/>
            <person name="Balint B."/>
            <person name="Henrissat B."/>
            <person name="Andreopoulos B."/>
            <person name="Martin F.M."/>
            <person name="Harder C.B."/>
            <person name="Rigling D."/>
            <person name="Ford K.L."/>
            <person name="Foster G.D."/>
            <person name="Pangilinan J."/>
            <person name="Papanicolaou A."/>
            <person name="Barry K."/>
            <person name="LaButti K."/>
            <person name="Viragh M."/>
            <person name="Koriabine M."/>
            <person name="Yan M."/>
            <person name="Riley R."/>
            <person name="Champramary S."/>
            <person name="Plett K.L."/>
            <person name="Tsai I.J."/>
            <person name="Slot J."/>
            <person name="Sipos G."/>
            <person name="Plett J."/>
            <person name="Nagy L.G."/>
            <person name="Grigoriev I.V."/>
        </authorList>
    </citation>
    <scope>NUCLEOTIDE SEQUENCE</scope>
    <source>
        <strain evidence="1">HWK02</strain>
    </source>
</reference>